<reference evidence="1 2" key="1">
    <citation type="submission" date="2018-01" db="EMBL/GenBank/DDBJ databases">
        <title>Saezia sanguinis gen. nov., sp. nov., in the order Burkholderiales isolated from human blood.</title>
        <authorList>
            <person name="Medina-Pascual M.J."/>
            <person name="Valdezate S."/>
            <person name="Monzon S."/>
            <person name="Cuesta I."/>
            <person name="Carrasco G."/>
            <person name="Villalon P."/>
            <person name="Saez-Nieto J.A."/>
        </authorList>
    </citation>
    <scope>NUCLEOTIDE SEQUENCE [LARGE SCALE GENOMIC DNA]</scope>
    <source>
        <strain evidence="1 2">CNM695-12</strain>
    </source>
</reference>
<dbReference type="AlphaFoldDB" id="A0A433SAP0"/>
<proteinExistence type="predicted"/>
<organism evidence="1 2">
    <name type="scientific">Saezia sanguinis</name>
    <dbReference type="NCBI Taxonomy" id="1965230"/>
    <lineage>
        <taxon>Bacteria</taxon>
        <taxon>Pseudomonadati</taxon>
        <taxon>Pseudomonadota</taxon>
        <taxon>Betaproteobacteria</taxon>
        <taxon>Burkholderiales</taxon>
        <taxon>Saeziaceae</taxon>
        <taxon>Saezia</taxon>
    </lineage>
</organism>
<comment type="caution">
    <text evidence="1">The sequence shown here is derived from an EMBL/GenBank/DDBJ whole genome shotgun (WGS) entry which is preliminary data.</text>
</comment>
<accession>A0A433SAP0</accession>
<keyword evidence="2" id="KW-1185">Reference proteome</keyword>
<evidence type="ECO:0000313" key="1">
    <source>
        <dbReference type="EMBL" id="RUS65795.1"/>
    </source>
</evidence>
<protein>
    <submittedName>
        <fullName evidence="1">Uncharacterized protein</fullName>
    </submittedName>
</protein>
<gene>
    <name evidence="1" type="ORF">CUZ56_02640</name>
</gene>
<dbReference type="Proteomes" id="UP000286947">
    <property type="component" value="Unassembled WGS sequence"/>
</dbReference>
<evidence type="ECO:0000313" key="2">
    <source>
        <dbReference type="Proteomes" id="UP000286947"/>
    </source>
</evidence>
<dbReference type="EMBL" id="PQSP01000009">
    <property type="protein sequence ID" value="RUS65795.1"/>
    <property type="molecule type" value="Genomic_DNA"/>
</dbReference>
<sequence>MLNTGQMINESTRLSIAVAILHSSLKQNLSPACFSAPAALYYQPPFGSVFIPAPLRTPGG</sequence>
<name>A0A433SAP0_9BURK</name>